<feature type="coiled-coil region" evidence="1">
    <location>
        <begin position="1104"/>
        <end position="1143"/>
    </location>
</feature>
<dbReference type="EMBL" id="BKCJ010004861">
    <property type="protein sequence ID" value="GEU63521.1"/>
    <property type="molecule type" value="Genomic_DNA"/>
</dbReference>
<dbReference type="PANTHER" id="PTHR45835:SF99">
    <property type="entry name" value="CHROMO DOMAIN-CONTAINING PROTEIN-RELATED"/>
    <property type="match status" value="1"/>
</dbReference>
<dbReference type="PANTHER" id="PTHR45835">
    <property type="entry name" value="YALI0A06105P"/>
    <property type="match status" value="1"/>
</dbReference>
<dbReference type="Pfam" id="PF07727">
    <property type="entry name" value="RVT_2"/>
    <property type="match status" value="1"/>
</dbReference>
<dbReference type="Gene3D" id="3.30.420.10">
    <property type="entry name" value="Ribonuclease H-like superfamily/Ribonuclease H"/>
    <property type="match status" value="1"/>
</dbReference>
<dbReference type="SUPFAM" id="SSF53098">
    <property type="entry name" value="Ribonuclease H-like"/>
    <property type="match status" value="1"/>
</dbReference>
<feature type="transmembrane region" description="Helical" evidence="3">
    <location>
        <begin position="1918"/>
        <end position="1940"/>
    </location>
</feature>
<dbReference type="InterPro" id="IPR036397">
    <property type="entry name" value="RNaseH_sf"/>
</dbReference>
<feature type="domain" description="Integrase catalytic" evidence="4">
    <location>
        <begin position="1461"/>
        <end position="1545"/>
    </location>
</feature>
<dbReference type="InterPro" id="IPR056924">
    <property type="entry name" value="SH3_Tf2-1"/>
</dbReference>
<dbReference type="PROSITE" id="PS50994">
    <property type="entry name" value="INTEGRASE"/>
    <property type="match status" value="1"/>
</dbReference>
<evidence type="ECO:0000256" key="1">
    <source>
        <dbReference type="SAM" id="Coils"/>
    </source>
</evidence>
<dbReference type="Pfam" id="PF24626">
    <property type="entry name" value="SH3_Tf2-1"/>
    <property type="match status" value="1"/>
</dbReference>
<name>A0A6L2LNZ3_TANCI</name>
<dbReference type="InterPro" id="IPR013785">
    <property type="entry name" value="Aldolase_TIM"/>
</dbReference>
<keyword evidence="3" id="KW-0812">Transmembrane</keyword>
<dbReference type="InterPro" id="IPR013103">
    <property type="entry name" value="RVT_2"/>
</dbReference>
<feature type="compositionally biased region" description="Polar residues" evidence="2">
    <location>
        <begin position="1200"/>
        <end position="1212"/>
    </location>
</feature>
<feature type="region of interest" description="Disordered" evidence="2">
    <location>
        <begin position="353"/>
        <end position="387"/>
    </location>
</feature>
<dbReference type="Pfam" id="PF14223">
    <property type="entry name" value="Retrotran_gag_2"/>
    <property type="match status" value="1"/>
</dbReference>
<protein>
    <submittedName>
        <fullName evidence="5">Retrotransposable element Tf2</fullName>
    </submittedName>
</protein>
<keyword evidence="1" id="KW-0175">Coiled coil</keyword>
<gene>
    <name evidence="5" type="ORF">Tci_035499</name>
</gene>
<evidence type="ECO:0000256" key="3">
    <source>
        <dbReference type="SAM" id="Phobius"/>
    </source>
</evidence>
<comment type="caution">
    <text evidence="5">The sequence shown here is derived from an EMBL/GenBank/DDBJ whole genome shotgun (WGS) entry which is preliminary data.</text>
</comment>
<keyword evidence="3" id="KW-0472">Membrane</keyword>
<dbReference type="Gene3D" id="3.20.20.70">
    <property type="entry name" value="Aldolase class I"/>
    <property type="match status" value="1"/>
</dbReference>
<proteinExistence type="predicted"/>
<organism evidence="5">
    <name type="scientific">Tanacetum cinerariifolium</name>
    <name type="common">Dalmatian daisy</name>
    <name type="synonym">Chrysanthemum cinerariifolium</name>
    <dbReference type="NCBI Taxonomy" id="118510"/>
    <lineage>
        <taxon>Eukaryota</taxon>
        <taxon>Viridiplantae</taxon>
        <taxon>Streptophyta</taxon>
        <taxon>Embryophyta</taxon>
        <taxon>Tracheophyta</taxon>
        <taxon>Spermatophyta</taxon>
        <taxon>Magnoliopsida</taxon>
        <taxon>eudicotyledons</taxon>
        <taxon>Gunneridae</taxon>
        <taxon>Pentapetalae</taxon>
        <taxon>asterids</taxon>
        <taxon>campanulids</taxon>
        <taxon>Asterales</taxon>
        <taxon>Asteraceae</taxon>
        <taxon>Asteroideae</taxon>
        <taxon>Anthemideae</taxon>
        <taxon>Anthemidinae</taxon>
        <taxon>Tanacetum</taxon>
    </lineage>
</organism>
<feature type="region of interest" description="Disordered" evidence="2">
    <location>
        <begin position="626"/>
        <end position="645"/>
    </location>
</feature>
<sequence length="2003" mass="226291">MESLNPQVVAAAKLPILNPNEFDLWKMRIDQCFLMTDYSLWEVILNGDSPTLTRIIDGVVQVIAPTTAEQRLAKKNKLNARGTLLMALFGKHQLKFNIHKDAKSLMEAIEKRFGGNKETKKVQKNLLKQQYENFSGTSLESLDQIHDRLQKLISQLEILGETISQEDINLKFLKSLPSEWKTHTLIWRTKADLEEQSLDDLFNNLKIYEAEVKGSSTSSQNTQNIAFVSLNNTDSTNESVNVVPSVFAASSKATVSTLLNVDSLSDAVIYSFFTSQSNSPQLDNEDLKQIDADVLEEMDLKWQIAMLTMRARRFLQKSGRNLGANGTAAIRFDMSKVECYNCHKRGHFAREYRRLRDNRNKEATRRPVPTESNHESNNSVLKSPKNDMYKSGEGYHVVPHPYTGTFMPSKPDLIFNDAPNANFKEFNGGCVAFGGSPKGGKISSKGDLTCLFAKAKLDESNLWHRRLGHINFKTMNKLVKGNLVRGLPLKIFKNNHTCVACKKGKQHRASCKSKPISSVSHPLQRVLVTKPHNKTPYELLLSRSPSIPFMRPFGCPVTILNTLDPLGKFDGKADEGFLVGYSVNSKAFRVFNIVAGNQPNHNAGIKENLDADVSFDVKENTNEVHIFPSGSDKTKKHDDRAIRDDKGKSHVGSLIGVMDLRAKFEEFSFNSINRVNAVSAPVNAVGSNPTNSTNSFNTASLSDTAISPNFRIARKSLFVDPFKYPDDPDIPKLEDIVYSDDEKDVGAEADFSNLETNISVSPIPTTIVHKDHHVTQIIGDLTSAPQTSSMARMVKEHGGLNQIKMKTFTLEEGIDYDEVFDPVSRIEAIRFFLAYASFMGFMVYQMDIKSVFLYGTIEEEVYVCQPLGFKDPDYPDKVYNVVKALYGLHQDPRAWSMIGSLMYLTSSRPDIIFVVYVCARFEVTPKVSYLHAVKRIFRKKVVVTEDAIRQDLHLDDDDGVECLPNREIFTELAHMGYEKPPPKLTFYKAFFSAQWKFLIHKLVQCVSAKRTAWNEFSCYMASAVICLATRGYIQTEGKIEAIDADEDITLIDVETQVDMDVELQKRIDQYVSAATKDVSVVEPTVFDDEEVTMTMAQTLIKMKIEKAKLLVEQIAQRLHDEEIEKAADRDKQEKDDLERAQMKYFRGMTYDKVRPIFKKEYKKVQNLFKPNKDVKEPKKKRIAEEILLHESFKKLKAVEVSSSDSTQETPSNDPKEMNEEDVQNTLEIIPIEVLSSDSTQETLSNDPKEISKKDVHNMLEIVPMSKFKVEALQVKEDLVALWSLVKEKFSSAVPNVDKENALWVNLKRLFEPDADDVLWKLQRERLSLVKWSHDLDAECKITRLRRQHRSAQLVMILLTEGLKLVISSSDLSWDPATMEQANAEWLLLLLPFLRRWLELLKDYDTSIQYHPGKANVVADALSRKSGMIAGIKGDVATFVARYLICQQVKIEHQRASGLLQLLDIPVWKWDEISMDFVTGLPWTQRRHDAIWVVVDRLTKSAYFLPIRKDYPVSRLAEIFQQEIVRLHGTPSAIVSDRDPRFASRFWKGNWNDYICLVKFTYNNSWHASIKCAPFEMLYGRKCRALICWDQVGERVIEGLEMIEVTNEKVIVSKEKLKEARTLSPARKVRRFGIKGKLSPCFIGPFEILDRVGEVLYHLALPPQLSHVHNSHEEKDYSFRQDSLEEPSRAGSHLGNRGVYPDFLSSFPPMIWVIGWCVPETPSHGADPSTHVIIRGEDNGTTLRLSSSNGGHIRNVSRRFGVTRKEQDQATILSEDNASMFVDGKTIRVSHPSTSWIMTASFVGAMMVADLVKKTLGPKGLAKLVENLGEGIENGTRDQHFDSLLQDVKWLQTFTTMWIFVKGVITVENSKNGQNLNLVKVGAIQAESAAIIISVLRSRQLDYVLATIMVLDGPASSEVYVRGLLLMILAELALVLALYSLRKRCGAQRQSAAYLACFERKCGTQLINTAITKAGTKLLLHRVYSSCSLDTSGISTLKASAVDT</sequence>
<dbReference type="InterPro" id="IPR025724">
    <property type="entry name" value="GAG-pre-integrase_dom"/>
</dbReference>
<feature type="region of interest" description="Disordered" evidence="2">
    <location>
        <begin position="1198"/>
        <end position="1220"/>
    </location>
</feature>
<feature type="compositionally biased region" description="Basic and acidic residues" evidence="2">
    <location>
        <begin position="353"/>
        <end position="365"/>
    </location>
</feature>
<dbReference type="InterPro" id="IPR012337">
    <property type="entry name" value="RNaseH-like_sf"/>
</dbReference>
<dbReference type="GO" id="GO:0003676">
    <property type="term" value="F:nucleic acid binding"/>
    <property type="evidence" value="ECO:0007669"/>
    <property type="project" value="InterPro"/>
</dbReference>
<accession>A0A6L2LNZ3</accession>
<dbReference type="Gene3D" id="4.10.60.10">
    <property type="entry name" value="Zinc finger, CCHC-type"/>
    <property type="match status" value="1"/>
</dbReference>
<evidence type="ECO:0000256" key="2">
    <source>
        <dbReference type="SAM" id="MobiDB-lite"/>
    </source>
</evidence>
<feature type="compositionally biased region" description="Basic and acidic residues" evidence="2">
    <location>
        <begin position="632"/>
        <end position="645"/>
    </location>
</feature>
<dbReference type="GO" id="GO:0015074">
    <property type="term" value="P:DNA integration"/>
    <property type="evidence" value="ECO:0007669"/>
    <property type="project" value="InterPro"/>
</dbReference>
<evidence type="ECO:0000313" key="5">
    <source>
        <dbReference type="EMBL" id="GEU63521.1"/>
    </source>
</evidence>
<dbReference type="InterPro" id="IPR001584">
    <property type="entry name" value="Integrase_cat-core"/>
</dbReference>
<reference evidence="5" key="1">
    <citation type="journal article" date="2019" name="Sci. Rep.">
        <title>Draft genome of Tanacetum cinerariifolium, the natural source of mosquito coil.</title>
        <authorList>
            <person name="Yamashiro T."/>
            <person name="Shiraishi A."/>
            <person name="Satake H."/>
            <person name="Nakayama K."/>
        </authorList>
    </citation>
    <scope>NUCLEOTIDE SEQUENCE</scope>
</reference>
<evidence type="ECO:0000259" key="4">
    <source>
        <dbReference type="PROSITE" id="PS50994"/>
    </source>
</evidence>
<keyword evidence="3" id="KW-1133">Transmembrane helix</keyword>
<dbReference type="Pfam" id="PF13976">
    <property type="entry name" value="gag_pre-integrs"/>
    <property type="match status" value="1"/>
</dbReference>